<reference evidence="1" key="1">
    <citation type="submission" date="2022-04" db="EMBL/GenBank/DDBJ databases">
        <title>Genome of the entomopathogenic fungus Entomophthora muscae.</title>
        <authorList>
            <person name="Elya C."/>
            <person name="Lovett B.R."/>
            <person name="Lee E."/>
            <person name="Macias A.M."/>
            <person name="Hajek A.E."/>
            <person name="De Bivort B.L."/>
            <person name="Kasson M.T."/>
            <person name="De Fine Licht H.H."/>
            <person name="Stajich J.E."/>
        </authorList>
    </citation>
    <scope>NUCLEOTIDE SEQUENCE</scope>
    <source>
        <strain evidence="1">Berkeley</strain>
    </source>
</reference>
<dbReference type="Proteomes" id="UP001165960">
    <property type="component" value="Unassembled WGS sequence"/>
</dbReference>
<proteinExistence type="predicted"/>
<gene>
    <name evidence="1" type="ORF">DSO57_1015483</name>
</gene>
<keyword evidence="2" id="KW-1185">Reference proteome</keyword>
<evidence type="ECO:0000313" key="1">
    <source>
        <dbReference type="EMBL" id="KAJ9073529.1"/>
    </source>
</evidence>
<sequence>MRKSLVHFEFVAHPVPAAKASGPRKACDQCRKGKVVCNGTCFKLQPQGRKRRTRNIFSGVKVDFRSSSRKTPPSPFTILDFSSGSNIRASVPSRPFTILDFSSGSISRDSVASSLPEKLPLHPIPYLPVYDYTLPDFKDLAKYSLSHNPAQ</sequence>
<name>A0ACC2TG18_9FUNG</name>
<dbReference type="EMBL" id="QTSX02002901">
    <property type="protein sequence ID" value="KAJ9073529.1"/>
    <property type="molecule type" value="Genomic_DNA"/>
</dbReference>
<evidence type="ECO:0000313" key="2">
    <source>
        <dbReference type="Proteomes" id="UP001165960"/>
    </source>
</evidence>
<comment type="caution">
    <text evidence="1">The sequence shown here is derived from an EMBL/GenBank/DDBJ whole genome shotgun (WGS) entry which is preliminary data.</text>
</comment>
<protein>
    <submittedName>
        <fullName evidence="1">Uncharacterized protein</fullName>
    </submittedName>
</protein>
<accession>A0ACC2TG18</accession>
<organism evidence="1 2">
    <name type="scientific">Entomophthora muscae</name>
    <dbReference type="NCBI Taxonomy" id="34485"/>
    <lineage>
        <taxon>Eukaryota</taxon>
        <taxon>Fungi</taxon>
        <taxon>Fungi incertae sedis</taxon>
        <taxon>Zoopagomycota</taxon>
        <taxon>Entomophthoromycotina</taxon>
        <taxon>Entomophthoromycetes</taxon>
        <taxon>Entomophthorales</taxon>
        <taxon>Entomophthoraceae</taxon>
        <taxon>Entomophthora</taxon>
    </lineage>
</organism>